<dbReference type="SUPFAM" id="SSF54534">
    <property type="entry name" value="FKBP-like"/>
    <property type="match status" value="2"/>
</dbReference>
<dbReference type="GO" id="GO:0051082">
    <property type="term" value="F:unfolded protein binding"/>
    <property type="evidence" value="ECO:0007669"/>
    <property type="project" value="UniProtKB-UniRule"/>
</dbReference>
<evidence type="ECO:0000313" key="11">
    <source>
        <dbReference type="EMBL" id="MYN39445.1"/>
    </source>
</evidence>
<evidence type="ECO:0000259" key="9">
    <source>
        <dbReference type="PROSITE" id="PS50198"/>
    </source>
</evidence>
<gene>
    <name evidence="7" type="primary">surA</name>
    <name evidence="11" type="ORF">GTP55_08680</name>
    <name evidence="10" type="ORF">GTP56_04295</name>
</gene>
<feature type="domain" description="PpiC" evidence="9">
    <location>
        <begin position="216"/>
        <end position="317"/>
    </location>
</feature>
<evidence type="ECO:0000256" key="3">
    <source>
        <dbReference type="ARBA" id="ARBA00022764"/>
    </source>
</evidence>
<dbReference type="PANTHER" id="PTHR47637:SF1">
    <property type="entry name" value="CHAPERONE SURA"/>
    <property type="match status" value="1"/>
</dbReference>
<dbReference type="GO" id="GO:0043165">
    <property type="term" value="P:Gram-negative-bacterium-type cell outer membrane assembly"/>
    <property type="evidence" value="ECO:0007669"/>
    <property type="project" value="InterPro"/>
</dbReference>
<sequence precursor="true">MKVLAVLLCTAALSGCSLFSSKKKTEPAPAPAAAATAASAANAAAPAKPAADKKDGAGFLPPGESGNVAIDSIVVVVNDDVITQRELDNRIKTVINRMKAQNAQMPAPADLRRQMLERMIVERSQLQLAKEMGVRVDDLQLDRAIQRIAEAQKLSVQQLRDQMEKDGTPFASFREEIREEIIMQRLREHEVDAKIQISDAEVDSFIAAEKAAAAEQFEINISQIMVRIPDNASAEVIAQRRARAEEVMRQLRTGADFAKMAATYSDASDALQGGVVGWRQPERLPPVFAEALVKLQPGQVTPIIKSVGAFHILKAVDRRSLADAQAVATVQQTHARHILIKVTPTMSAADAKRKALELKERLDNGAAKFEDLARLVSQDGSAAKGGDLGWLQPGDVMPEFETAMNALKIGEVSQPVETSFGIHLIEVLERKTDDQSKERERNNARQALRERKLEDATDSWQREVRDRAYVEYRNDDDKAANANANK</sequence>
<dbReference type="InterPro" id="IPR027304">
    <property type="entry name" value="Trigger_fact/SurA_dom_sf"/>
</dbReference>
<dbReference type="GO" id="GO:0003755">
    <property type="term" value="F:peptidyl-prolyl cis-trans isomerase activity"/>
    <property type="evidence" value="ECO:0007669"/>
    <property type="project" value="UniProtKB-UniRule"/>
</dbReference>
<evidence type="ECO:0000256" key="8">
    <source>
        <dbReference type="SAM" id="MobiDB-lite"/>
    </source>
</evidence>
<evidence type="ECO:0000256" key="1">
    <source>
        <dbReference type="ARBA" id="ARBA00022729"/>
    </source>
</evidence>
<evidence type="ECO:0000313" key="12">
    <source>
        <dbReference type="Proteomes" id="UP000466332"/>
    </source>
</evidence>
<evidence type="ECO:0000256" key="7">
    <source>
        <dbReference type="HAMAP-Rule" id="MF_01183"/>
    </source>
</evidence>
<keyword evidence="5 7" id="KW-0143">Chaperone</keyword>
<dbReference type="PANTHER" id="PTHR47637">
    <property type="entry name" value="CHAPERONE SURA"/>
    <property type="match status" value="1"/>
</dbReference>
<keyword evidence="12" id="KW-1185">Reference proteome</keyword>
<organism evidence="10 13">
    <name type="scientific">Duganella margarita</name>
    <dbReference type="NCBI Taxonomy" id="2692170"/>
    <lineage>
        <taxon>Bacteria</taxon>
        <taxon>Pseudomonadati</taxon>
        <taxon>Pseudomonadota</taxon>
        <taxon>Betaproteobacteria</taxon>
        <taxon>Burkholderiales</taxon>
        <taxon>Oxalobacteraceae</taxon>
        <taxon>Telluria group</taxon>
        <taxon>Duganella</taxon>
    </lineage>
</organism>
<dbReference type="Pfam" id="PF09312">
    <property type="entry name" value="SurA_N"/>
    <property type="match status" value="1"/>
</dbReference>
<dbReference type="PROSITE" id="PS01096">
    <property type="entry name" value="PPIC_PPIASE_1"/>
    <property type="match status" value="1"/>
</dbReference>
<keyword evidence="6 7" id="KW-0413">Isomerase</keyword>
<dbReference type="Gene3D" id="3.10.50.40">
    <property type="match status" value="2"/>
</dbReference>
<reference evidence="12 13" key="1">
    <citation type="submission" date="2019-12" db="EMBL/GenBank/DDBJ databases">
        <title>Novel species isolated from a subtropical stream in China.</title>
        <authorList>
            <person name="Lu H."/>
        </authorList>
    </citation>
    <scope>NUCLEOTIDE SEQUENCE [LARGE SCALE GENOMIC DNA]</scope>
    <source>
        <strain evidence="11 12">FT109W</strain>
        <strain evidence="10 13">FT134W</strain>
    </source>
</reference>
<comment type="domain">
    <text evidence="7">The PPIase activity resides only in the second parvulin domain. The N-terminal region and the C-terminal tail are necessary and sufficient for the chaperone activity of SurA. The PPIase activity is dispensable for SurA to function as a chaperone. The N-terminal region and the C-terminal tail are also required for porin recognition.</text>
</comment>
<proteinExistence type="inferred from homology"/>
<feature type="chain" id="PRO_5031647057" description="Chaperone SurA" evidence="7">
    <location>
        <begin position="20"/>
        <end position="486"/>
    </location>
</feature>
<keyword evidence="1 7" id="KW-0732">Signal</keyword>
<dbReference type="Proteomes" id="UP000466332">
    <property type="component" value="Unassembled WGS sequence"/>
</dbReference>
<comment type="catalytic activity">
    <reaction evidence="7">
        <text>[protein]-peptidylproline (omega=180) = [protein]-peptidylproline (omega=0)</text>
        <dbReference type="Rhea" id="RHEA:16237"/>
        <dbReference type="Rhea" id="RHEA-COMP:10747"/>
        <dbReference type="Rhea" id="RHEA-COMP:10748"/>
        <dbReference type="ChEBI" id="CHEBI:83833"/>
        <dbReference type="ChEBI" id="CHEBI:83834"/>
        <dbReference type="EC" id="5.2.1.8"/>
    </reaction>
</comment>
<dbReference type="InterPro" id="IPR023058">
    <property type="entry name" value="PPIase_PpiC_CS"/>
</dbReference>
<comment type="caution">
    <text evidence="10">The sequence shown here is derived from an EMBL/GenBank/DDBJ whole genome shotgun (WGS) entry which is preliminary data.</text>
</comment>
<evidence type="ECO:0000256" key="2">
    <source>
        <dbReference type="ARBA" id="ARBA00022737"/>
    </source>
</evidence>
<dbReference type="InterPro" id="IPR046357">
    <property type="entry name" value="PPIase_dom_sf"/>
</dbReference>
<feature type="region of interest" description="Disordered" evidence="8">
    <location>
        <begin position="431"/>
        <end position="460"/>
    </location>
</feature>
<keyword evidence="3 7" id="KW-0574">Periplasm</keyword>
<dbReference type="EMBL" id="WWCS01000004">
    <property type="protein sequence ID" value="MYN39445.1"/>
    <property type="molecule type" value="Genomic_DNA"/>
</dbReference>
<evidence type="ECO:0000313" key="10">
    <source>
        <dbReference type="EMBL" id="MYM71413.1"/>
    </source>
</evidence>
<dbReference type="GO" id="GO:0050821">
    <property type="term" value="P:protein stabilization"/>
    <property type="evidence" value="ECO:0007669"/>
    <property type="project" value="InterPro"/>
</dbReference>
<dbReference type="GO" id="GO:0042277">
    <property type="term" value="F:peptide binding"/>
    <property type="evidence" value="ECO:0007669"/>
    <property type="project" value="InterPro"/>
</dbReference>
<dbReference type="Pfam" id="PF00639">
    <property type="entry name" value="Rotamase"/>
    <property type="match status" value="1"/>
</dbReference>
<dbReference type="GO" id="GO:0030288">
    <property type="term" value="C:outer membrane-bounded periplasmic space"/>
    <property type="evidence" value="ECO:0007669"/>
    <property type="project" value="InterPro"/>
</dbReference>
<dbReference type="InterPro" id="IPR050280">
    <property type="entry name" value="OMP_Chaperone_SurA"/>
</dbReference>
<dbReference type="Gene3D" id="1.10.4030.10">
    <property type="entry name" value="Porin chaperone SurA, peptide-binding domain"/>
    <property type="match status" value="1"/>
</dbReference>
<dbReference type="PROSITE" id="PS50198">
    <property type="entry name" value="PPIC_PPIASE_2"/>
    <property type="match status" value="2"/>
</dbReference>
<dbReference type="AlphaFoldDB" id="A0A7X4GX93"/>
<dbReference type="EMBL" id="WWCR01000002">
    <property type="protein sequence ID" value="MYM71413.1"/>
    <property type="molecule type" value="Genomic_DNA"/>
</dbReference>
<dbReference type="HAMAP" id="MF_01183">
    <property type="entry name" value="Chaperone_SurA"/>
    <property type="match status" value="1"/>
</dbReference>
<evidence type="ECO:0000256" key="4">
    <source>
        <dbReference type="ARBA" id="ARBA00023110"/>
    </source>
</evidence>
<dbReference type="InterPro" id="IPR000297">
    <property type="entry name" value="PPIase_PpiC"/>
</dbReference>
<dbReference type="GO" id="GO:0006457">
    <property type="term" value="P:protein folding"/>
    <property type="evidence" value="ECO:0007669"/>
    <property type="project" value="UniProtKB-UniRule"/>
</dbReference>
<comment type="subcellular location">
    <subcellularLocation>
        <location evidence="7">Periplasm</location>
    </subcellularLocation>
    <text evidence="7">Is capable of associating with the outer membrane.</text>
</comment>
<evidence type="ECO:0000313" key="13">
    <source>
        <dbReference type="Proteomes" id="UP000469734"/>
    </source>
</evidence>
<dbReference type="InterPro" id="IPR023034">
    <property type="entry name" value="PPIase_SurA"/>
</dbReference>
<keyword evidence="2 7" id="KW-0677">Repeat</keyword>
<dbReference type="Pfam" id="PF13616">
    <property type="entry name" value="Rotamase_3"/>
    <property type="match status" value="1"/>
</dbReference>
<protein>
    <recommendedName>
        <fullName evidence="7">Chaperone SurA</fullName>
    </recommendedName>
    <alternativeName>
        <fullName evidence="7">Peptidyl-prolyl cis-trans isomerase SurA</fullName>
        <shortName evidence="7">PPIase SurA</shortName>
        <ecNumber evidence="7">5.2.1.8</ecNumber>
    </alternativeName>
    <alternativeName>
        <fullName evidence="7">Rotamase SurA</fullName>
    </alternativeName>
</protein>
<name>A0A7X4GX93_9BURK</name>
<dbReference type="EC" id="5.2.1.8" evidence="7"/>
<feature type="domain" description="PpiC" evidence="9">
    <location>
        <begin position="330"/>
        <end position="429"/>
    </location>
</feature>
<dbReference type="Proteomes" id="UP000469734">
    <property type="component" value="Unassembled WGS sequence"/>
</dbReference>
<dbReference type="SUPFAM" id="SSF109998">
    <property type="entry name" value="Triger factor/SurA peptide-binding domain-like"/>
    <property type="match status" value="1"/>
</dbReference>
<dbReference type="InterPro" id="IPR015391">
    <property type="entry name" value="SurA_N"/>
</dbReference>
<comment type="function">
    <text evidence="7">Chaperone involved in the correct folding and assembly of outer membrane proteins. Recognizes specific patterns of aromatic residues and the orientation of their side chains, which are found more frequently in integral outer membrane proteins. May act in both early periplasmic and late outer membrane-associated steps of protein maturation.</text>
</comment>
<evidence type="ECO:0000256" key="5">
    <source>
        <dbReference type="ARBA" id="ARBA00023186"/>
    </source>
</evidence>
<feature type="signal peptide" evidence="7">
    <location>
        <begin position="1"/>
        <end position="19"/>
    </location>
</feature>
<dbReference type="PROSITE" id="PS51257">
    <property type="entry name" value="PROKAR_LIPOPROTEIN"/>
    <property type="match status" value="1"/>
</dbReference>
<accession>A0A7X4GX93</accession>
<evidence type="ECO:0000256" key="6">
    <source>
        <dbReference type="ARBA" id="ARBA00023235"/>
    </source>
</evidence>
<keyword evidence="4 7" id="KW-0697">Rotamase</keyword>